<dbReference type="STRING" id="331113.SNE_A11330"/>
<accession>F8L889</accession>
<feature type="signal peptide" evidence="1">
    <location>
        <begin position="1"/>
        <end position="25"/>
    </location>
</feature>
<proteinExistence type="predicted"/>
<evidence type="ECO:0000256" key="1">
    <source>
        <dbReference type="SAM" id="SignalP"/>
    </source>
</evidence>
<keyword evidence="3" id="KW-1185">Reference proteome</keyword>
<evidence type="ECO:0000313" key="3">
    <source>
        <dbReference type="Proteomes" id="UP000000496"/>
    </source>
</evidence>
<reference key="1">
    <citation type="journal article" date="2011" name="Mol. Biol. Evol.">
        <title>Unity in variety -- the pan-genome of the Chlamydiae.</title>
        <authorList>
            <person name="Collingro A."/>
            <person name="Tischler P."/>
            <person name="Weinmaier T."/>
            <person name="Penz T."/>
            <person name="Heinz E."/>
            <person name="Brunham R.C."/>
            <person name="Read T.D."/>
            <person name="Bavoil P.M."/>
            <person name="Sachse K."/>
            <person name="Kahane S."/>
            <person name="Friedman M.G."/>
            <person name="Rattei T."/>
            <person name="Myers G.S.A."/>
            <person name="Horn M."/>
        </authorList>
    </citation>
    <scope>NUCLEOTIDE SEQUENCE</scope>
    <source>
        <strain>Z</strain>
    </source>
</reference>
<dbReference type="RefSeq" id="WP_013943477.1">
    <property type="nucleotide sequence ID" value="NC_015713.1"/>
</dbReference>
<gene>
    <name evidence="2" type="ordered locus">SNE_A11330</name>
</gene>
<dbReference type="Proteomes" id="UP000000496">
    <property type="component" value="Chromosome gsn.131"/>
</dbReference>
<protein>
    <submittedName>
        <fullName evidence="2">Uncharacterized protein</fullName>
    </submittedName>
</protein>
<dbReference type="KEGG" id="sng:SNE_A11330"/>
<sequence>MKMVNKLLHIMGMAVICFFASQAVASESVTPFKQFNFSLWSEYTRIDFDGMTQAQKTEKLKSLFRDQLNFVKRHGTRKLIVKILDPNQFAFFHPANFDAESEDNFYFWACQLSNYVRIEALFDTGTFKLIPESIFDRLAGCYSMLRDYFGKQDKPFGNFQNVIEKMEWVSWINEIYEAKERNQPLIAGITLDPRGAGNSISYYQNLVNAFDQFRFESTPGCHVPEWIPKNSYSALKIGMLLPLDLKDFALANAASFPLHSELRSPKDSTQLGIYLPENFPSTAPNFEPPEWRAVAYRDSLLDVIYLNFGDSRLVPYIYQNYEILPHPEKVASLNSLSTISHYFQLETFGIPYVKGPGHIKASSSSVNVQGNYTFFRTGSTLGEGQFINDQQIQVFLPGTDEKVVRTIVGTPSSNKEMILSSPFSATHSFDKLEYWTTATPSNWATPMISQKLNSKIYFVFSTSFESEKDKYFGNWHYQNFVQFVNNFLARYFFTGLNGEYAFPTNNLVLYDFTTIPNGKPFPDVNWGLGN</sequence>
<keyword evidence="1" id="KW-0732">Signal</keyword>
<name>F8L889_SIMNZ</name>
<feature type="chain" id="PRO_5003379260" evidence="1">
    <location>
        <begin position="26"/>
        <end position="530"/>
    </location>
</feature>
<reference evidence="2 3" key="2">
    <citation type="journal article" date="2011" name="Mol. Biol. Evol.">
        <title>Unity in variety--the pan-genome of the Chlamydiae.</title>
        <authorList>
            <person name="Collingro A."/>
            <person name="Tischler P."/>
            <person name="Weinmaier T."/>
            <person name="Penz T."/>
            <person name="Heinz E."/>
            <person name="Brunham R.C."/>
            <person name="Read T.D."/>
            <person name="Bavoil P.M."/>
            <person name="Sachse K."/>
            <person name="Kahane S."/>
            <person name="Friedman M.G."/>
            <person name="Rattei T."/>
            <person name="Myers G.S."/>
            <person name="Horn M."/>
        </authorList>
    </citation>
    <scope>NUCLEOTIDE SEQUENCE [LARGE SCALE GENOMIC DNA]</scope>
    <source>
        <strain evidence="3">ATCC VR-1471 / Z</strain>
    </source>
</reference>
<evidence type="ECO:0000313" key="2">
    <source>
        <dbReference type="EMBL" id="CCB89010.1"/>
    </source>
</evidence>
<dbReference type="HOGENOM" id="CLU_513766_0_0_0"/>
<dbReference type="EMBL" id="FR872582">
    <property type="protein sequence ID" value="CCB89010.1"/>
    <property type="molecule type" value="Genomic_DNA"/>
</dbReference>
<organism evidence="2 3">
    <name type="scientific">Simkania negevensis (strain ATCC VR-1471 / DSM 27360 / Z)</name>
    <dbReference type="NCBI Taxonomy" id="331113"/>
    <lineage>
        <taxon>Bacteria</taxon>
        <taxon>Pseudomonadati</taxon>
        <taxon>Chlamydiota</taxon>
        <taxon>Chlamydiia</taxon>
        <taxon>Parachlamydiales</taxon>
        <taxon>Simkaniaceae</taxon>
        <taxon>Simkania</taxon>
    </lineage>
</organism>
<dbReference type="AlphaFoldDB" id="F8L889"/>